<sequence>MDMLANFMLRGIDKNMQYNMRHTHISLSLSLSLSKLSVTLSLSQNLETLSETVSLSLYTHSLSLLYSLLSLFSHTHPLSLSLLFGFNFLFFKLNRTAAAAAVAGVAEGEEGMASSLPAVRGEGVLSKAPQVAMFDHLTPATTSGRGKGAGALGPASVGADEVETRARSKSVVTASVAAYQQQLMTTATTVGRLPRTNRQADTSELARTTQFQRFLRQHVPASGVEMDAEAAREAPAVDAADNTTASANLTVALHNNPHLAQPLISQLRDYQAATMLKIEHYKQQQLDMLTRLQRHLLMEVQAMLHDEENATNPSALGAAASVPPEVLCIAYECAANAVDAGCTEALSDLVGQAVVARASRRHQDGLFVANANVERMLRNIRLDGSLTEPSDDGLLTASSAGSLRSRTASTSMRLMADQEVVAAPNARALLLEAMLADDHDDVPSDAEIHIDDDEEEVAQASAAAGAEPTDAELNALLSRSQPVHISATALRRRSVGVTQLKNDCILKHKSSWVWPILFIAFCAPHGFKWGKHNEKLRGNTTATMEGDREHLAAIQKEKLELDREIQALRDEIASIVFELEEIAEQEDQQKGSPEQAQALRDVKKAFNEKAAEGVDLAIQHGIIPEETPAAVAAFLLTTPGLDKAKIGDFLGEHVPFNLDVLKEFCSLHDFTHVTFDGALRRFLWSFRLPGESQKIDRMMESFATRYHECNPNQFRMSDTAYVLAFATIMLNTSLHNPSIKDRMTLEQFLSMNRGIDAGEDLPAEFLTIIYDNIKAEKFQIPDEGKGLDVFVNSEKSGWLTKEGGRARTWKRRWFILSNSCLYYFEDPESATPKGTIPLESLTVYEDPKKQFCFIIGPDKHEGASPMNVKAAKVKSGKLVQGRHTSYRICAADEESMQSWIRAIRAAMTKDPLSELFKAKKLHVKSPMA</sequence>
<dbReference type="GO" id="GO:0005085">
    <property type="term" value="F:guanyl-nucleotide exchange factor activity"/>
    <property type="evidence" value="ECO:0000318"/>
    <property type="project" value="GO_Central"/>
</dbReference>
<organism evidence="4 5">
    <name type="scientific">Monosiga brevicollis</name>
    <name type="common">Choanoflagellate</name>
    <dbReference type="NCBI Taxonomy" id="81824"/>
    <lineage>
        <taxon>Eukaryota</taxon>
        <taxon>Choanoflagellata</taxon>
        <taxon>Craspedida</taxon>
        <taxon>Salpingoecidae</taxon>
        <taxon>Monosiga</taxon>
    </lineage>
</organism>
<dbReference type="Pfam" id="PF01369">
    <property type="entry name" value="Sec7"/>
    <property type="match status" value="1"/>
</dbReference>
<dbReference type="InParanoid" id="A9V0S6"/>
<dbReference type="FunFam" id="1.10.1000.11:FF:000002">
    <property type="entry name" value="Cytohesin 1"/>
    <property type="match status" value="1"/>
</dbReference>
<keyword evidence="5" id="KW-1185">Reference proteome</keyword>
<dbReference type="FunFam" id="2.30.29.30:FF:000286">
    <property type="entry name" value="PH-protein kinase domain containing protein"/>
    <property type="match status" value="1"/>
</dbReference>
<dbReference type="InterPro" id="IPR023394">
    <property type="entry name" value="Sec7_C_sf"/>
</dbReference>
<dbReference type="InterPro" id="IPR011993">
    <property type="entry name" value="PH-like_dom_sf"/>
</dbReference>
<dbReference type="GeneID" id="5891654"/>
<name>A9V0S6_MONBE</name>
<protein>
    <recommendedName>
        <fullName evidence="6">SEC7 domain-containing protein</fullName>
    </recommendedName>
</protein>
<dbReference type="PROSITE" id="PS50003">
    <property type="entry name" value="PH_DOMAIN"/>
    <property type="match status" value="1"/>
</dbReference>
<evidence type="ECO:0008006" key="6">
    <source>
        <dbReference type="Google" id="ProtNLM"/>
    </source>
</evidence>
<dbReference type="SUPFAM" id="SSF50729">
    <property type="entry name" value="PH domain-like"/>
    <property type="match status" value="1"/>
</dbReference>
<dbReference type="CDD" id="cd00171">
    <property type="entry name" value="Sec7"/>
    <property type="match status" value="1"/>
</dbReference>
<feature type="domain" description="PH" evidence="2">
    <location>
        <begin position="792"/>
        <end position="908"/>
    </location>
</feature>
<evidence type="ECO:0000313" key="4">
    <source>
        <dbReference type="EMBL" id="EDQ88687.1"/>
    </source>
</evidence>
<dbReference type="Gene3D" id="2.30.29.30">
    <property type="entry name" value="Pleckstrin-homology domain (PH domain)/Phosphotyrosine-binding domain (PTB)"/>
    <property type="match status" value="1"/>
</dbReference>
<dbReference type="Gene3D" id="1.10.220.20">
    <property type="match status" value="1"/>
</dbReference>
<dbReference type="InterPro" id="IPR000904">
    <property type="entry name" value="Sec7_dom"/>
</dbReference>
<feature type="coiled-coil region" evidence="1">
    <location>
        <begin position="551"/>
        <end position="585"/>
    </location>
</feature>
<dbReference type="Pfam" id="PF00169">
    <property type="entry name" value="PH"/>
    <property type="match status" value="1"/>
</dbReference>
<dbReference type="SUPFAM" id="SSF48425">
    <property type="entry name" value="Sec7 domain"/>
    <property type="match status" value="1"/>
</dbReference>
<feature type="domain" description="SEC7" evidence="3">
    <location>
        <begin position="578"/>
        <end position="776"/>
    </location>
</feature>
<dbReference type="Gene3D" id="1.10.1000.11">
    <property type="entry name" value="Arf Nucleotide-binding Site Opener,domain 2"/>
    <property type="match status" value="1"/>
</dbReference>
<evidence type="ECO:0000259" key="3">
    <source>
        <dbReference type="PROSITE" id="PS50190"/>
    </source>
</evidence>
<evidence type="ECO:0000256" key="1">
    <source>
        <dbReference type="SAM" id="Coils"/>
    </source>
</evidence>
<dbReference type="InterPro" id="IPR035999">
    <property type="entry name" value="Sec7_dom_sf"/>
</dbReference>
<dbReference type="SMART" id="SM00222">
    <property type="entry name" value="Sec7"/>
    <property type="match status" value="1"/>
</dbReference>
<reference evidence="4 5" key="1">
    <citation type="journal article" date="2008" name="Nature">
        <title>The genome of the choanoflagellate Monosiga brevicollis and the origin of metazoans.</title>
        <authorList>
            <consortium name="JGI Sequencing"/>
            <person name="King N."/>
            <person name="Westbrook M.J."/>
            <person name="Young S.L."/>
            <person name="Kuo A."/>
            <person name="Abedin M."/>
            <person name="Chapman J."/>
            <person name="Fairclough S."/>
            <person name="Hellsten U."/>
            <person name="Isogai Y."/>
            <person name="Letunic I."/>
            <person name="Marr M."/>
            <person name="Pincus D."/>
            <person name="Putnam N."/>
            <person name="Rokas A."/>
            <person name="Wright K.J."/>
            <person name="Zuzow R."/>
            <person name="Dirks W."/>
            <person name="Good M."/>
            <person name="Goodstein D."/>
            <person name="Lemons D."/>
            <person name="Li W."/>
            <person name="Lyons J.B."/>
            <person name="Morris A."/>
            <person name="Nichols S."/>
            <person name="Richter D.J."/>
            <person name="Salamov A."/>
            <person name="Bork P."/>
            <person name="Lim W.A."/>
            <person name="Manning G."/>
            <person name="Miller W.T."/>
            <person name="McGinnis W."/>
            <person name="Shapiro H."/>
            <person name="Tjian R."/>
            <person name="Grigoriev I.V."/>
            <person name="Rokhsar D."/>
        </authorList>
    </citation>
    <scope>NUCLEOTIDE SEQUENCE [LARGE SCALE GENOMIC DNA]</scope>
    <source>
        <strain evidence="5">MX1 / ATCC 50154</strain>
    </source>
</reference>
<dbReference type="RefSeq" id="XP_001746300.1">
    <property type="nucleotide sequence ID" value="XM_001746248.1"/>
</dbReference>
<evidence type="ECO:0000313" key="5">
    <source>
        <dbReference type="Proteomes" id="UP000001357"/>
    </source>
</evidence>
<dbReference type="InterPro" id="IPR001849">
    <property type="entry name" value="PH_domain"/>
</dbReference>
<dbReference type="SMART" id="SM00233">
    <property type="entry name" value="PH"/>
    <property type="match status" value="1"/>
</dbReference>
<evidence type="ECO:0000259" key="2">
    <source>
        <dbReference type="PROSITE" id="PS50003"/>
    </source>
</evidence>
<dbReference type="PANTHER" id="PTHR10663">
    <property type="entry name" value="GUANYL-NUCLEOTIDE EXCHANGE FACTOR"/>
    <property type="match status" value="1"/>
</dbReference>
<dbReference type="CDD" id="cd01252">
    <property type="entry name" value="PH_GRP1-like"/>
    <property type="match status" value="1"/>
</dbReference>
<dbReference type="GO" id="GO:0032012">
    <property type="term" value="P:regulation of ARF protein signal transduction"/>
    <property type="evidence" value="ECO:0007669"/>
    <property type="project" value="InterPro"/>
</dbReference>
<dbReference type="PROSITE" id="PS50190">
    <property type="entry name" value="SEC7"/>
    <property type="match status" value="1"/>
</dbReference>
<gene>
    <name evidence="4" type="ORF">MONBRDRAFT_32629</name>
</gene>
<keyword evidence="1" id="KW-0175">Coiled coil</keyword>
<dbReference type="EMBL" id="CH991553">
    <property type="protein sequence ID" value="EDQ88687.1"/>
    <property type="molecule type" value="Genomic_DNA"/>
</dbReference>
<proteinExistence type="predicted"/>
<dbReference type="STRING" id="81824.A9V0S6"/>
<dbReference type="AlphaFoldDB" id="A9V0S6"/>
<accession>A9V0S6</accession>
<dbReference type="eggNOG" id="KOG0930">
    <property type="taxonomic scope" value="Eukaryota"/>
</dbReference>
<dbReference type="Proteomes" id="UP000001357">
    <property type="component" value="Unassembled WGS sequence"/>
</dbReference>
<dbReference type="PANTHER" id="PTHR10663:SF402">
    <property type="entry name" value="MIP16918P"/>
    <property type="match status" value="1"/>
</dbReference>
<dbReference type="KEGG" id="mbr:MONBRDRAFT_32629"/>